<feature type="repeat" description="ANK" evidence="7">
    <location>
        <begin position="270"/>
        <end position="291"/>
    </location>
</feature>
<keyword evidence="6 8" id="KW-0472">Membrane</keyword>
<feature type="domain" description="PGG" evidence="9">
    <location>
        <begin position="460"/>
        <end position="567"/>
    </location>
</feature>
<dbReference type="PANTHER" id="PTHR24186:SF41">
    <property type="entry name" value="PGG DOMAIN-CONTAINING PROTEIN"/>
    <property type="match status" value="1"/>
</dbReference>
<dbReference type="EnsemblPlants" id="ONIVA11G05450.1">
    <property type="protein sequence ID" value="ONIVA11G05450.1"/>
    <property type="gene ID" value="ONIVA11G05450"/>
</dbReference>
<dbReference type="HOGENOM" id="CLU_000134_36_3_1"/>
<feature type="repeat" description="ANK" evidence="7">
    <location>
        <begin position="818"/>
        <end position="850"/>
    </location>
</feature>
<dbReference type="GO" id="GO:0005886">
    <property type="term" value="C:plasma membrane"/>
    <property type="evidence" value="ECO:0007669"/>
    <property type="project" value="TreeGrafter"/>
</dbReference>
<dbReference type="Pfam" id="PF13962">
    <property type="entry name" value="PGG"/>
    <property type="match status" value="1"/>
</dbReference>
<feature type="transmembrane region" description="Helical" evidence="8">
    <location>
        <begin position="507"/>
        <end position="528"/>
    </location>
</feature>
<dbReference type="InterPro" id="IPR026961">
    <property type="entry name" value="PGG_dom"/>
</dbReference>
<sequence>MEMKDIQSFTRRCSSQHHGAASSAAAGVGVAAVVAPRRPVPPANGDPGRLEMCPSMYLAAYNGRVEEVMALLVQPRHGTAKGDRRVNGIVHHGQCNLLEVSAERNTILHVAAEQGHGELIQELYHRFITDKTFLSRRNSTLDTPLHCTARAGHVNAVKTLLNLSWNSGVNAAGDTAPHLAARHDGAAVEALVSTRASASELNKADVSPLYLVVMSMSVAAVRAIIITNEDTSSAGPSSQNALHAAVLQSLEMVHLLLQWKPELAVQVDCNGSTPLHFAASDGNRKIVRAILATAPPGTAYMKDSDGLSALHVAVRLGHGGVVEELTGFYPDAAELRDGRGETFLHAAARERRSSVVSLAIKNPVMMGGLVNAQDAGGNTPLHLAVVAGAPDIVEALLREGNAQTDVLNDDGHTPLDLASESNSLFNMMSFVVTLVTFGAQAQPQRNDHLKPSSGHDMASGIEKTSDSLAVVAVLIAAAAFAAGFNMPGGYGDDGTANLRDNIAFECFMVLDTIAIAASVVAVVLLVYGKTAASSRSAVSWKSFVVALQCIWVSLVSLILAFFSAIHAVVIATSGSRTVLITMFLVIYVCFNALILWIEKWIDPAATTYRAVWRWFVWRGRHAHAIKRRYPFVGDSVYSLLVFSVINITTFIGLVVVYYFDDIQLARCSSQHHGSEAAVTARGDSAGSLEMCPALYLAVYKGRAEEVMALLLQPRHGGVAQGNLDQVNGIIQHRQCTLLEVCAERNTLLHVTAEQGHGELIEELYHRFNKDKNFLSHRNSALDTPLHCAARAGRLNAVKVLLNLSRDSGESIINCKNEARDTALHLAARHGHGATVEALVAARASASEVNKAGVSPL</sequence>
<evidence type="ECO:0000256" key="5">
    <source>
        <dbReference type="ARBA" id="ARBA00023043"/>
    </source>
</evidence>
<organism evidence="10">
    <name type="scientific">Oryza nivara</name>
    <name type="common">Indian wild rice</name>
    <name type="synonym">Oryza sativa f. spontanea</name>
    <dbReference type="NCBI Taxonomy" id="4536"/>
    <lineage>
        <taxon>Eukaryota</taxon>
        <taxon>Viridiplantae</taxon>
        <taxon>Streptophyta</taxon>
        <taxon>Embryophyta</taxon>
        <taxon>Tracheophyta</taxon>
        <taxon>Spermatophyta</taxon>
        <taxon>Magnoliopsida</taxon>
        <taxon>Liliopsida</taxon>
        <taxon>Poales</taxon>
        <taxon>Poaceae</taxon>
        <taxon>BOP clade</taxon>
        <taxon>Oryzoideae</taxon>
        <taxon>Oryzeae</taxon>
        <taxon>Oryzinae</taxon>
        <taxon>Oryza</taxon>
    </lineage>
</organism>
<dbReference type="Gramene" id="ONIVA11G05450.1">
    <property type="protein sequence ID" value="ONIVA11G05450.1"/>
    <property type="gene ID" value="ONIVA11G05450"/>
</dbReference>
<protein>
    <recommendedName>
        <fullName evidence="9">PGG domain-containing protein</fullName>
    </recommendedName>
</protein>
<dbReference type="eggNOG" id="KOG0507">
    <property type="taxonomic scope" value="Eukaryota"/>
</dbReference>
<feature type="transmembrane region" description="Helical" evidence="8">
    <location>
        <begin position="467"/>
        <end position="487"/>
    </location>
</feature>
<dbReference type="Gene3D" id="1.25.40.20">
    <property type="entry name" value="Ankyrin repeat-containing domain"/>
    <property type="match status" value="3"/>
</dbReference>
<keyword evidence="11" id="KW-1185">Reference proteome</keyword>
<dbReference type="InterPro" id="IPR002110">
    <property type="entry name" value="Ankyrin_rpt"/>
</dbReference>
<evidence type="ECO:0000256" key="2">
    <source>
        <dbReference type="ARBA" id="ARBA00022692"/>
    </source>
</evidence>
<dbReference type="PROSITE" id="PS50297">
    <property type="entry name" value="ANK_REP_REGION"/>
    <property type="match status" value="2"/>
</dbReference>
<dbReference type="STRING" id="4536.A0A0E0IZ37"/>
<keyword evidence="3" id="KW-0677">Repeat</keyword>
<dbReference type="eggNOG" id="KOG0504">
    <property type="taxonomic scope" value="Eukaryota"/>
</dbReference>
<proteinExistence type="predicted"/>
<keyword evidence="5 7" id="KW-0040">ANK repeat</keyword>
<accession>A0A0E0IZ37</accession>
<dbReference type="Pfam" id="PF12796">
    <property type="entry name" value="Ank_2"/>
    <property type="match status" value="4"/>
</dbReference>
<reference evidence="10" key="1">
    <citation type="submission" date="2015-04" db="UniProtKB">
        <authorList>
            <consortium name="EnsemblPlants"/>
        </authorList>
    </citation>
    <scope>IDENTIFICATION</scope>
    <source>
        <strain evidence="10">SL10</strain>
    </source>
</reference>
<evidence type="ECO:0000256" key="7">
    <source>
        <dbReference type="PROSITE-ProRule" id="PRU00023"/>
    </source>
</evidence>
<dbReference type="PANTHER" id="PTHR24186">
    <property type="entry name" value="PROTEIN PHOSPHATASE 1 REGULATORY SUBUNIT"/>
    <property type="match status" value="1"/>
</dbReference>
<keyword evidence="4 8" id="KW-1133">Transmembrane helix</keyword>
<feature type="transmembrane region" description="Helical" evidence="8">
    <location>
        <begin position="577"/>
        <end position="597"/>
    </location>
</feature>
<evidence type="ECO:0000313" key="11">
    <source>
        <dbReference type="Proteomes" id="UP000006591"/>
    </source>
</evidence>
<evidence type="ECO:0000256" key="3">
    <source>
        <dbReference type="ARBA" id="ARBA00022737"/>
    </source>
</evidence>
<evidence type="ECO:0000256" key="1">
    <source>
        <dbReference type="ARBA" id="ARBA00004141"/>
    </source>
</evidence>
<dbReference type="Proteomes" id="UP000006591">
    <property type="component" value="Chromosome 11"/>
</dbReference>
<feature type="transmembrane region" description="Helical" evidence="8">
    <location>
        <begin position="549"/>
        <end position="571"/>
    </location>
</feature>
<name>A0A0E0IZ37_ORYNI</name>
<evidence type="ECO:0000256" key="6">
    <source>
        <dbReference type="ARBA" id="ARBA00023136"/>
    </source>
</evidence>
<dbReference type="InterPro" id="IPR036770">
    <property type="entry name" value="Ankyrin_rpt-contain_sf"/>
</dbReference>
<evidence type="ECO:0000256" key="4">
    <source>
        <dbReference type="ARBA" id="ARBA00022989"/>
    </source>
</evidence>
<reference evidence="10" key="2">
    <citation type="submission" date="2018-04" db="EMBL/GenBank/DDBJ databases">
        <title>OnivRS2 (Oryza nivara Reference Sequence Version 2).</title>
        <authorList>
            <person name="Zhang J."/>
            <person name="Kudrna D."/>
            <person name="Lee S."/>
            <person name="Talag J."/>
            <person name="Rajasekar S."/>
            <person name="Welchert J."/>
            <person name="Hsing Y.-I."/>
            <person name="Wing R.A."/>
        </authorList>
    </citation>
    <scope>NUCLEOTIDE SEQUENCE [LARGE SCALE GENOMIC DNA]</scope>
    <source>
        <strain evidence="10">SL10</strain>
    </source>
</reference>
<dbReference type="SMART" id="SM00248">
    <property type="entry name" value="ANK"/>
    <property type="match status" value="12"/>
</dbReference>
<keyword evidence="2 8" id="KW-0812">Transmembrane</keyword>
<evidence type="ECO:0000256" key="8">
    <source>
        <dbReference type="SAM" id="Phobius"/>
    </source>
</evidence>
<comment type="subcellular location">
    <subcellularLocation>
        <location evidence="1">Membrane</location>
        <topology evidence="1">Multi-pass membrane protein</topology>
    </subcellularLocation>
</comment>
<dbReference type="PROSITE" id="PS50088">
    <property type="entry name" value="ANK_REPEAT"/>
    <property type="match status" value="3"/>
</dbReference>
<dbReference type="AlphaFoldDB" id="A0A0E0IZ37"/>
<evidence type="ECO:0000313" key="10">
    <source>
        <dbReference type="EnsemblPlants" id="ONIVA11G05450.1"/>
    </source>
</evidence>
<evidence type="ECO:0000259" key="9">
    <source>
        <dbReference type="Pfam" id="PF13962"/>
    </source>
</evidence>
<feature type="repeat" description="ANK" evidence="7">
    <location>
        <begin position="376"/>
        <end position="400"/>
    </location>
</feature>
<dbReference type="SUPFAM" id="SSF48403">
    <property type="entry name" value="Ankyrin repeat"/>
    <property type="match status" value="2"/>
</dbReference>
<feature type="transmembrane region" description="Helical" evidence="8">
    <location>
        <begin position="636"/>
        <end position="659"/>
    </location>
</feature>